<name>A0A8S1JCX0_9CHLO</name>
<evidence type="ECO:0000256" key="8">
    <source>
        <dbReference type="ARBA" id="ARBA00022989"/>
    </source>
</evidence>
<keyword evidence="9 10" id="KW-0472">Membrane</keyword>
<feature type="transmembrane region" description="Helical" evidence="10">
    <location>
        <begin position="272"/>
        <end position="294"/>
    </location>
</feature>
<dbReference type="InterPro" id="IPR051790">
    <property type="entry name" value="Cytochrome_c-biogenesis_DsbD"/>
</dbReference>
<keyword evidence="13" id="KW-1185">Reference proteome</keyword>
<dbReference type="Pfam" id="PF02683">
    <property type="entry name" value="DsbD_TM"/>
    <property type="match status" value="1"/>
</dbReference>
<evidence type="ECO:0000259" key="11">
    <source>
        <dbReference type="Pfam" id="PF02683"/>
    </source>
</evidence>
<keyword evidence="8 10" id="KW-1133">Transmembrane helix</keyword>
<protein>
    <recommendedName>
        <fullName evidence="11">Cytochrome C biogenesis protein transmembrane domain-containing protein</fullName>
    </recommendedName>
</protein>
<dbReference type="PANTHER" id="PTHR31272:SF6">
    <property type="entry name" value="CYTOCHROME C-TYPE BIOGENESIS CCDA-LIKE CHLOROPLASTIC PROTEIN"/>
    <property type="match status" value="1"/>
</dbReference>
<keyword evidence="4" id="KW-0150">Chloroplast</keyword>
<evidence type="ECO:0000256" key="3">
    <source>
        <dbReference type="ARBA" id="ARBA00006143"/>
    </source>
</evidence>
<dbReference type="AlphaFoldDB" id="A0A8S1JCX0"/>
<proteinExistence type="inferred from homology"/>
<comment type="caution">
    <text evidence="12">The sequence shown here is derived from an EMBL/GenBank/DDBJ whole genome shotgun (WGS) entry which is preliminary data.</text>
</comment>
<evidence type="ECO:0000313" key="13">
    <source>
        <dbReference type="Proteomes" id="UP000708148"/>
    </source>
</evidence>
<dbReference type="GO" id="GO:0016020">
    <property type="term" value="C:membrane"/>
    <property type="evidence" value="ECO:0007669"/>
    <property type="project" value="UniProtKB-SubCell"/>
</dbReference>
<sequence>MLPIGHNKQSHPSILPSQVSEPLFLLFAHKSSRHVGCSPCTLCFRSGSRVSKVLRKARPNGLAPSAALPPAAQDIFVDSAVLGSIGSSLSDALYDIGQQMDSLVNQQLAVVGPATFAVVLLAGLLTSLSPCTLSVLPLTIGYIGGYSKGNEGEGSSLVGRSAAFSAGLATTLALLGVVSSGIGKAYGQIGNGLPIGVAIVAIAMGLNLLEVVPIQLPSVDVDVRELGLGPEVQAFLAGLTFALAASPCSTPVLVTLLAYVSSTQDPLLGGALLLSYTLGYVTPLLVAATATGALTKILSLRKWSSWLTPASGVLLVSGGTYALLSRVIPA</sequence>
<evidence type="ECO:0000256" key="6">
    <source>
        <dbReference type="ARBA" id="ARBA00022692"/>
    </source>
</evidence>
<comment type="subcellular location">
    <subcellularLocation>
        <location evidence="1">Membrane</location>
        <topology evidence="1">Multi-pass membrane protein</topology>
    </subcellularLocation>
    <subcellularLocation>
        <location evidence="2">Plastid</location>
        <location evidence="2">Chloroplast</location>
    </subcellularLocation>
</comment>
<reference evidence="12" key="1">
    <citation type="submission" date="2020-12" db="EMBL/GenBank/DDBJ databases">
        <authorList>
            <person name="Iha C."/>
        </authorList>
    </citation>
    <scope>NUCLEOTIDE SEQUENCE</scope>
</reference>
<dbReference type="GO" id="GO:0009507">
    <property type="term" value="C:chloroplast"/>
    <property type="evidence" value="ECO:0007669"/>
    <property type="project" value="UniProtKB-SubCell"/>
</dbReference>
<dbReference type="InterPro" id="IPR003834">
    <property type="entry name" value="Cyt_c_assmbl_TM_dom"/>
</dbReference>
<gene>
    <name evidence="12" type="ORF">OSTQU699_LOCUS9335</name>
</gene>
<keyword evidence="6 10" id="KW-0812">Transmembrane</keyword>
<feature type="transmembrane region" description="Helical" evidence="10">
    <location>
        <begin position="108"/>
        <end position="128"/>
    </location>
</feature>
<evidence type="ECO:0000256" key="5">
    <source>
        <dbReference type="ARBA" id="ARBA00022640"/>
    </source>
</evidence>
<evidence type="ECO:0000256" key="4">
    <source>
        <dbReference type="ARBA" id="ARBA00022528"/>
    </source>
</evidence>
<feature type="transmembrane region" description="Helical" evidence="10">
    <location>
        <begin position="195"/>
        <end position="214"/>
    </location>
</feature>
<feature type="transmembrane region" description="Helical" evidence="10">
    <location>
        <begin position="234"/>
        <end position="260"/>
    </location>
</feature>
<dbReference type="OrthoDB" id="40974at2759"/>
<comment type="similarity">
    <text evidence="3">Belongs to the DsbD family.</text>
</comment>
<feature type="domain" description="Cytochrome C biogenesis protein transmembrane" evidence="11">
    <location>
        <begin position="116"/>
        <end position="296"/>
    </location>
</feature>
<dbReference type="GO" id="GO:0017004">
    <property type="term" value="P:cytochrome complex assembly"/>
    <property type="evidence" value="ECO:0007669"/>
    <property type="project" value="UniProtKB-KW"/>
</dbReference>
<keyword evidence="5" id="KW-0934">Plastid</keyword>
<accession>A0A8S1JCX0</accession>
<evidence type="ECO:0000256" key="7">
    <source>
        <dbReference type="ARBA" id="ARBA00022748"/>
    </source>
</evidence>
<evidence type="ECO:0000256" key="2">
    <source>
        <dbReference type="ARBA" id="ARBA00004229"/>
    </source>
</evidence>
<dbReference type="Proteomes" id="UP000708148">
    <property type="component" value="Unassembled WGS sequence"/>
</dbReference>
<evidence type="ECO:0000256" key="10">
    <source>
        <dbReference type="SAM" id="Phobius"/>
    </source>
</evidence>
<feature type="transmembrane region" description="Helical" evidence="10">
    <location>
        <begin position="306"/>
        <end position="324"/>
    </location>
</feature>
<feature type="transmembrane region" description="Helical" evidence="10">
    <location>
        <begin position="162"/>
        <end position="183"/>
    </location>
</feature>
<keyword evidence="7" id="KW-0201">Cytochrome c-type biogenesis</keyword>
<evidence type="ECO:0000256" key="9">
    <source>
        <dbReference type="ARBA" id="ARBA00023136"/>
    </source>
</evidence>
<dbReference type="PANTHER" id="PTHR31272">
    <property type="entry name" value="CYTOCHROME C-TYPE BIOGENESIS PROTEIN HI_1454-RELATED"/>
    <property type="match status" value="1"/>
</dbReference>
<dbReference type="EMBL" id="CAJHUC010002556">
    <property type="protein sequence ID" value="CAD7703978.1"/>
    <property type="molecule type" value="Genomic_DNA"/>
</dbReference>
<evidence type="ECO:0000256" key="1">
    <source>
        <dbReference type="ARBA" id="ARBA00004141"/>
    </source>
</evidence>
<organism evidence="12 13">
    <name type="scientific">Ostreobium quekettii</name>
    <dbReference type="NCBI Taxonomy" id="121088"/>
    <lineage>
        <taxon>Eukaryota</taxon>
        <taxon>Viridiplantae</taxon>
        <taxon>Chlorophyta</taxon>
        <taxon>core chlorophytes</taxon>
        <taxon>Ulvophyceae</taxon>
        <taxon>TCBD clade</taxon>
        <taxon>Bryopsidales</taxon>
        <taxon>Ostreobineae</taxon>
        <taxon>Ostreobiaceae</taxon>
        <taxon>Ostreobium</taxon>
    </lineage>
</organism>
<evidence type="ECO:0000313" key="12">
    <source>
        <dbReference type="EMBL" id="CAD7703978.1"/>
    </source>
</evidence>